<dbReference type="STRING" id="45074.Lsan_2910"/>
<dbReference type="InterPro" id="IPR000182">
    <property type="entry name" value="GNAT_dom"/>
</dbReference>
<dbReference type="PATRIC" id="fig|45074.5.peg.3126"/>
<dbReference type="AlphaFoldDB" id="A0A0W0YJJ7"/>
<evidence type="ECO:0000313" key="2">
    <source>
        <dbReference type="EMBL" id="KTD56750.1"/>
    </source>
</evidence>
<protein>
    <submittedName>
        <fullName evidence="2">Acetyltransferase (GNAT) family protein</fullName>
    </submittedName>
</protein>
<keyword evidence="2" id="KW-0808">Transferase</keyword>
<dbReference type="GO" id="GO:0016747">
    <property type="term" value="F:acyltransferase activity, transferring groups other than amino-acyl groups"/>
    <property type="evidence" value="ECO:0007669"/>
    <property type="project" value="InterPro"/>
</dbReference>
<reference evidence="2 3" key="1">
    <citation type="submission" date="2015-11" db="EMBL/GenBank/DDBJ databases">
        <title>Genomic analysis of 38 Legionella species identifies large and diverse effector repertoires.</title>
        <authorList>
            <person name="Burstein D."/>
            <person name="Amaro F."/>
            <person name="Zusman T."/>
            <person name="Lifshitz Z."/>
            <person name="Cohen O."/>
            <person name="Gilbert J.A."/>
            <person name="Pupko T."/>
            <person name="Shuman H.A."/>
            <person name="Segal G."/>
        </authorList>
    </citation>
    <scope>NUCLEOTIDE SEQUENCE [LARGE SCALE GENOMIC DNA]</scope>
    <source>
        <strain evidence="2 3">SC-63-C7</strain>
    </source>
</reference>
<dbReference type="Gene3D" id="3.40.630.30">
    <property type="match status" value="1"/>
</dbReference>
<comment type="caution">
    <text evidence="2">The sequence shown here is derived from an EMBL/GenBank/DDBJ whole genome shotgun (WGS) entry which is preliminary data.</text>
</comment>
<name>A0A0W0YJJ7_9GAMM</name>
<dbReference type="EMBL" id="LNYU01000081">
    <property type="protein sequence ID" value="KTD56750.1"/>
    <property type="molecule type" value="Genomic_DNA"/>
</dbReference>
<evidence type="ECO:0000313" key="3">
    <source>
        <dbReference type="Proteomes" id="UP000054703"/>
    </source>
</evidence>
<dbReference type="Proteomes" id="UP000054703">
    <property type="component" value="Unassembled WGS sequence"/>
</dbReference>
<dbReference type="PROSITE" id="PS51186">
    <property type="entry name" value="GNAT"/>
    <property type="match status" value="1"/>
</dbReference>
<dbReference type="RefSeq" id="WP_058514873.1">
    <property type="nucleotide sequence ID" value="NZ_CAAAIH010000044.1"/>
</dbReference>
<evidence type="ECO:0000259" key="1">
    <source>
        <dbReference type="PROSITE" id="PS51186"/>
    </source>
</evidence>
<dbReference type="OrthoDB" id="5654017at2"/>
<accession>A0A0W0YJJ7</accession>
<sequence>MIAEKAVLSMWLTYLKSLKTQHALKEPILSCAPNAAMVITGVNQNLFNSIILQTPIDKFRLIDELRTTQKNLDLPLTAWLSSDTDLADFSDMLERNFDSPGPFYGMLLEVEQAIPFTHSAKITIEQVKGLEQAEEYAQIFCKVFHFPSLFHPTISWAVAQYENSKPSGLSYIARVDGVAVGVCSLMFDDDLKECQAGGLYNACVLPEFRKMGIGTAMANHRVLVAKEMGLDYISILLMSDAMARGYCERLGFVHQNTLTPFYVA</sequence>
<dbReference type="Pfam" id="PF00583">
    <property type="entry name" value="Acetyltransf_1"/>
    <property type="match status" value="1"/>
</dbReference>
<gene>
    <name evidence="2" type="ORF">Lsan_2910</name>
</gene>
<feature type="domain" description="N-acetyltransferase" evidence="1">
    <location>
        <begin position="122"/>
        <end position="264"/>
    </location>
</feature>
<dbReference type="SUPFAM" id="SSF55729">
    <property type="entry name" value="Acyl-CoA N-acyltransferases (Nat)"/>
    <property type="match status" value="1"/>
</dbReference>
<dbReference type="InterPro" id="IPR016181">
    <property type="entry name" value="Acyl_CoA_acyltransferase"/>
</dbReference>
<dbReference type="CDD" id="cd04301">
    <property type="entry name" value="NAT_SF"/>
    <property type="match status" value="1"/>
</dbReference>
<organism evidence="2 3">
    <name type="scientific">Legionella santicrucis</name>
    <dbReference type="NCBI Taxonomy" id="45074"/>
    <lineage>
        <taxon>Bacteria</taxon>
        <taxon>Pseudomonadati</taxon>
        <taxon>Pseudomonadota</taxon>
        <taxon>Gammaproteobacteria</taxon>
        <taxon>Legionellales</taxon>
        <taxon>Legionellaceae</taxon>
        <taxon>Legionella</taxon>
    </lineage>
</organism>
<proteinExistence type="predicted"/>
<keyword evidence="3" id="KW-1185">Reference proteome</keyword>